<dbReference type="Pfam" id="PF14602">
    <property type="entry name" value="Hexapep_2"/>
    <property type="match status" value="1"/>
</dbReference>
<dbReference type="PROSITE" id="PS00101">
    <property type="entry name" value="HEXAPEP_TRANSFERASES"/>
    <property type="match status" value="1"/>
</dbReference>
<dbReference type="InterPro" id="IPR011004">
    <property type="entry name" value="Trimer_LpxA-like_sf"/>
</dbReference>
<protein>
    <submittedName>
        <fullName evidence="3">Acetyltransferase-like isoleucine patch superfamily enzyme</fullName>
    </submittedName>
</protein>
<dbReference type="Gene3D" id="2.160.10.10">
    <property type="entry name" value="Hexapeptide repeat proteins"/>
    <property type="match status" value="1"/>
</dbReference>
<evidence type="ECO:0000313" key="4">
    <source>
        <dbReference type="Proteomes" id="UP001519271"/>
    </source>
</evidence>
<organism evidence="3 4">
    <name type="scientific">Youngiibacter multivorans</name>
    <dbReference type="NCBI Taxonomy" id="937251"/>
    <lineage>
        <taxon>Bacteria</taxon>
        <taxon>Bacillati</taxon>
        <taxon>Bacillota</taxon>
        <taxon>Clostridia</taxon>
        <taxon>Eubacteriales</taxon>
        <taxon>Clostridiaceae</taxon>
        <taxon>Youngiibacter</taxon>
    </lineage>
</organism>
<dbReference type="CDD" id="cd04647">
    <property type="entry name" value="LbH_MAT_like"/>
    <property type="match status" value="1"/>
</dbReference>
<dbReference type="Proteomes" id="UP001519271">
    <property type="component" value="Unassembled WGS sequence"/>
</dbReference>
<keyword evidence="4" id="KW-1185">Reference proteome</keyword>
<dbReference type="InterPro" id="IPR051159">
    <property type="entry name" value="Hexapeptide_acetyltransf"/>
</dbReference>
<proteinExistence type="predicted"/>
<dbReference type="InterPro" id="IPR001451">
    <property type="entry name" value="Hexapep"/>
</dbReference>
<sequence length="206" mass="22481">MKLAFYFKKAINMYSVKFWTPINKISFTINGIKYNKGLRVRGKVYYIQHSKESSVEIGSNVFINSAPKANPIGFVDRVNIQMVDSGKLIIGDNCGISNCAFTCSNQIQLGNHVLLGAGCKLFDTDFHALDYHERIKGNYKGAPIKTSPIIIEEGVFVGAGSIILKGVTIGRHSIIGAGSVVTKNIPPGEVWAGNPATFVRKIEEDA</sequence>
<accession>A0ABS4G690</accession>
<evidence type="ECO:0000313" key="3">
    <source>
        <dbReference type="EMBL" id="MBP1920097.1"/>
    </source>
</evidence>
<dbReference type="SUPFAM" id="SSF51161">
    <property type="entry name" value="Trimeric LpxA-like enzymes"/>
    <property type="match status" value="1"/>
</dbReference>
<dbReference type="InterPro" id="IPR018357">
    <property type="entry name" value="Hexapep_transf_CS"/>
</dbReference>
<keyword evidence="2" id="KW-0677">Repeat</keyword>
<reference evidence="3 4" key="1">
    <citation type="submission" date="2021-03" db="EMBL/GenBank/DDBJ databases">
        <title>Genomic Encyclopedia of Type Strains, Phase IV (KMG-IV): sequencing the most valuable type-strain genomes for metagenomic binning, comparative biology and taxonomic classification.</title>
        <authorList>
            <person name="Goeker M."/>
        </authorList>
    </citation>
    <scope>NUCLEOTIDE SEQUENCE [LARGE SCALE GENOMIC DNA]</scope>
    <source>
        <strain evidence="3 4">DSM 6139</strain>
    </source>
</reference>
<dbReference type="RefSeq" id="WP_209460276.1">
    <property type="nucleotide sequence ID" value="NZ_JAGGKC010000024.1"/>
</dbReference>
<gene>
    <name evidence="3" type="ORF">J2Z34_002595</name>
</gene>
<evidence type="ECO:0000256" key="2">
    <source>
        <dbReference type="ARBA" id="ARBA00022737"/>
    </source>
</evidence>
<comment type="caution">
    <text evidence="3">The sequence shown here is derived from an EMBL/GenBank/DDBJ whole genome shotgun (WGS) entry which is preliminary data.</text>
</comment>
<keyword evidence="1" id="KW-0808">Transferase</keyword>
<dbReference type="PANTHER" id="PTHR23416">
    <property type="entry name" value="SIALIC ACID SYNTHASE-RELATED"/>
    <property type="match status" value="1"/>
</dbReference>
<name>A0ABS4G690_9CLOT</name>
<dbReference type="EMBL" id="JAGGKC010000024">
    <property type="protein sequence ID" value="MBP1920097.1"/>
    <property type="molecule type" value="Genomic_DNA"/>
</dbReference>
<evidence type="ECO:0000256" key="1">
    <source>
        <dbReference type="ARBA" id="ARBA00022679"/>
    </source>
</evidence>